<accession>A0A8J5FQL8</accession>
<name>A0A8J5FQL8_ZINOF</name>
<gene>
    <name evidence="4" type="ORF">ZIOFF_050927</name>
</gene>
<dbReference type="InterPro" id="IPR006760">
    <property type="entry name" value="Endosulphine"/>
</dbReference>
<dbReference type="EMBL" id="JACMSC010000014">
    <property type="protein sequence ID" value="KAG6489651.1"/>
    <property type="molecule type" value="Genomic_DNA"/>
</dbReference>
<proteinExistence type="inferred from homology"/>
<dbReference type="Proteomes" id="UP000734854">
    <property type="component" value="Unassembled WGS sequence"/>
</dbReference>
<comment type="similarity">
    <text evidence="1 2">Belongs to the endosulfine family.</text>
</comment>
<dbReference type="GO" id="GO:0004864">
    <property type="term" value="F:protein phosphatase inhibitor activity"/>
    <property type="evidence" value="ECO:0007669"/>
    <property type="project" value="TreeGrafter"/>
</dbReference>
<dbReference type="PANTHER" id="PTHR10358">
    <property type="entry name" value="ENDOSULFINE"/>
    <property type="match status" value="1"/>
</dbReference>
<dbReference type="Pfam" id="PF04667">
    <property type="entry name" value="Endosulfine"/>
    <property type="match status" value="1"/>
</dbReference>
<organism evidence="4 5">
    <name type="scientific">Zingiber officinale</name>
    <name type="common">Ginger</name>
    <name type="synonym">Amomum zingiber</name>
    <dbReference type="NCBI Taxonomy" id="94328"/>
    <lineage>
        <taxon>Eukaryota</taxon>
        <taxon>Viridiplantae</taxon>
        <taxon>Streptophyta</taxon>
        <taxon>Embryophyta</taxon>
        <taxon>Tracheophyta</taxon>
        <taxon>Spermatophyta</taxon>
        <taxon>Magnoliopsida</taxon>
        <taxon>Liliopsida</taxon>
        <taxon>Zingiberales</taxon>
        <taxon>Zingiberaceae</taxon>
        <taxon>Zingiber</taxon>
    </lineage>
</organism>
<feature type="region of interest" description="Disordered" evidence="3">
    <location>
        <begin position="136"/>
        <end position="198"/>
    </location>
</feature>
<evidence type="ECO:0000313" key="5">
    <source>
        <dbReference type="Proteomes" id="UP000734854"/>
    </source>
</evidence>
<evidence type="ECO:0000313" key="4">
    <source>
        <dbReference type="EMBL" id="KAG6489651.1"/>
    </source>
</evidence>
<feature type="compositionally biased region" description="Basic and acidic residues" evidence="3">
    <location>
        <begin position="1"/>
        <end position="14"/>
    </location>
</feature>
<dbReference type="GO" id="GO:0005737">
    <property type="term" value="C:cytoplasm"/>
    <property type="evidence" value="ECO:0007669"/>
    <property type="project" value="TreeGrafter"/>
</dbReference>
<evidence type="ECO:0000256" key="1">
    <source>
        <dbReference type="ARBA" id="ARBA00010520"/>
    </source>
</evidence>
<evidence type="ECO:0000256" key="3">
    <source>
        <dbReference type="SAM" id="MobiDB-lite"/>
    </source>
</evidence>
<keyword evidence="5" id="KW-1185">Reference proteome</keyword>
<reference evidence="4 5" key="1">
    <citation type="submission" date="2020-08" db="EMBL/GenBank/DDBJ databases">
        <title>Plant Genome Project.</title>
        <authorList>
            <person name="Zhang R.-G."/>
        </authorList>
    </citation>
    <scope>NUCLEOTIDE SEQUENCE [LARGE SCALE GENOMIC DNA]</scope>
    <source>
        <tissue evidence="4">Rhizome</tissue>
    </source>
</reference>
<feature type="compositionally biased region" description="Polar residues" evidence="3">
    <location>
        <begin position="81"/>
        <end position="100"/>
    </location>
</feature>
<evidence type="ECO:0000256" key="2">
    <source>
        <dbReference type="RuleBase" id="RU363120"/>
    </source>
</evidence>
<protein>
    <submittedName>
        <fullName evidence="4">Uncharacterized protein</fullName>
    </submittedName>
</protein>
<dbReference type="PANTHER" id="PTHR10358:SF6">
    <property type="entry name" value="ENDOSULFINE, ISOFORM A"/>
    <property type="match status" value="1"/>
</dbReference>
<feature type="region of interest" description="Disordered" evidence="3">
    <location>
        <begin position="81"/>
        <end position="101"/>
    </location>
</feature>
<comment type="caution">
    <text evidence="4">The sequence shown here is derived from an EMBL/GenBank/DDBJ whole genome shotgun (WGS) entry which is preliminary data.</text>
</comment>
<dbReference type="AlphaFoldDB" id="A0A8J5FQL8"/>
<sequence length="198" mass="21631">MLMAVEGRRSTDRRKGGRLGLQSPMKDGEVLGLTAMIREAEEDGEGVCDPKAEAAAEELGTALRTAELFMSNMDAGENLNQTEANEMPSSEQEVRGSNQEEVWRNCTEETATHLQGKVMQDHERAYFDSADWALGKQGAEKPKGPLEALRPKLQPTQQQTRSRRSAYASSDNKGDVDDGGNATAEEMNEDIDSSGSLH</sequence>
<feature type="region of interest" description="Disordered" evidence="3">
    <location>
        <begin position="1"/>
        <end position="27"/>
    </location>
</feature>